<gene>
    <name evidence="5" type="ORF">METHB2_190025</name>
</gene>
<dbReference type="SMART" id="SM00098">
    <property type="entry name" value="alkPPc"/>
    <property type="match status" value="1"/>
</dbReference>
<dbReference type="EMBL" id="CADCXN010000046">
    <property type="protein sequence ID" value="CAA9890138.1"/>
    <property type="molecule type" value="Genomic_DNA"/>
</dbReference>
<dbReference type="SUPFAM" id="SSF53649">
    <property type="entry name" value="Alkaline phosphatase-like"/>
    <property type="match status" value="1"/>
</dbReference>
<evidence type="ECO:0000256" key="1">
    <source>
        <dbReference type="PIRSR" id="PIRSR601952-1"/>
    </source>
</evidence>
<feature type="binding site" evidence="2">
    <location>
        <position position="164"/>
    </location>
    <ligand>
        <name>Zn(2+)</name>
        <dbReference type="ChEBI" id="CHEBI:29105"/>
        <label>2</label>
    </ligand>
</feature>
<keyword evidence="2" id="KW-0862">Zinc</keyword>
<protein>
    <submittedName>
        <fullName evidence="5">Alkaline phosphatase</fullName>
    </submittedName>
</protein>
<keyword evidence="6" id="KW-1185">Reference proteome</keyword>
<organism evidence="5 6">
    <name type="scientific">Candidatus Methylobacter favarea</name>
    <dbReference type="NCBI Taxonomy" id="2707345"/>
    <lineage>
        <taxon>Bacteria</taxon>
        <taxon>Pseudomonadati</taxon>
        <taxon>Pseudomonadota</taxon>
        <taxon>Gammaproteobacteria</taxon>
        <taxon>Methylococcales</taxon>
        <taxon>Methylococcaceae</taxon>
        <taxon>Methylobacter</taxon>
    </lineage>
</organism>
<dbReference type="Proteomes" id="UP000494216">
    <property type="component" value="Unassembled WGS sequence"/>
</dbReference>
<name>A0A8S0Y9H3_9GAMM</name>
<feature type="binding site" evidence="2">
    <location>
        <position position="272"/>
    </location>
    <ligand>
        <name>Mg(2+)</name>
        <dbReference type="ChEBI" id="CHEBI:18420"/>
    </ligand>
</feature>
<feature type="binding site" evidence="2">
    <location>
        <position position="447"/>
    </location>
    <ligand>
        <name>Zn(2+)</name>
        <dbReference type="ChEBI" id="CHEBI:29105"/>
        <label>2</label>
    </ligand>
</feature>
<feature type="binding site" evidence="2">
    <location>
        <position position="626"/>
    </location>
    <ligand>
        <name>Zn(2+)</name>
        <dbReference type="ChEBI" id="CHEBI:29105"/>
        <label>2</label>
    </ligand>
</feature>
<evidence type="ECO:0000313" key="5">
    <source>
        <dbReference type="EMBL" id="CAA9890138.1"/>
    </source>
</evidence>
<dbReference type="GO" id="GO:0046872">
    <property type="term" value="F:metal ion binding"/>
    <property type="evidence" value="ECO:0007669"/>
    <property type="project" value="UniProtKB-KW"/>
</dbReference>
<keyword evidence="4" id="KW-0732">Signal</keyword>
<dbReference type="RefSeq" id="WP_174625103.1">
    <property type="nucleotide sequence ID" value="NZ_CADCXN010000046.1"/>
</dbReference>
<feature type="binding site" evidence="2">
    <location>
        <position position="451"/>
    </location>
    <ligand>
        <name>Zn(2+)</name>
        <dbReference type="ChEBI" id="CHEBI:29105"/>
        <label>2</label>
    </ligand>
</feature>
<dbReference type="CDD" id="cd16012">
    <property type="entry name" value="ALP"/>
    <property type="match status" value="1"/>
</dbReference>
<feature type="signal peptide" evidence="4">
    <location>
        <begin position="1"/>
        <end position="25"/>
    </location>
</feature>
<accession>A0A8S0Y9H3</accession>
<dbReference type="AlphaFoldDB" id="A0A8S0Y9H3"/>
<comment type="caution">
    <text evidence="5">The sequence shown here is derived from an EMBL/GenBank/DDBJ whole genome shotgun (WGS) entry which is preliminary data.</text>
</comment>
<comment type="cofactor">
    <cofactor evidence="2">
        <name>Mg(2+)</name>
        <dbReference type="ChEBI" id="CHEBI:18420"/>
    </cofactor>
    <text evidence="2">Binds 1 Mg(2+) ion.</text>
</comment>
<dbReference type="PANTHER" id="PTHR11596:SF72">
    <property type="entry name" value="ALKALINE PHOSPHATASE"/>
    <property type="match status" value="1"/>
</dbReference>
<keyword evidence="2" id="KW-0479">Metal-binding</keyword>
<dbReference type="Gene3D" id="3.40.720.10">
    <property type="entry name" value="Alkaline Phosphatase, subunit A"/>
    <property type="match status" value="1"/>
</dbReference>
<feature type="binding site" evidence="2">
    <location>
        <position position="274"/>
    </location>
    <ligand>
        <name>Mg(2+)</name>
        <dbReference type="ChEBI" id="CHEBI:18420"/>
    </ligand>
</feature>
<feature type="binding site" evidence="2">
    <location>
        <position position="164"/>
    </location>
    <ligand>
        <name>Mg(2+)</name>
        <dbReference type="ChEBI" id="CHEBI:18420"/>
    </ligand>
</feature>
<sequence length="665" mass="70470">MKNNTTLLALTVASILAAGADKVHAAPLISRLTPPSQLFATNGSQSDPMIARFAPGQRFDLQATVRPDTGTAISQVAWLIDGRPLSPAPGTTRFAAADAIAAIAPNAVVASLRGYSTQRQGLHTFTAIATQSDHSTVTATGNFEIVKINRGGRKAKNVIILLGDGMGASQRAAARIMLNGYSQGKANAKLAMDTFPHTAMIMTASLNSIVTDSSPGMSNYVTGNKSVNNQEGVWPDDTLAKFDNPRVEYLSEYLARRQGKKLGIVTTADVFDATPAAMAIHTQDRGAGTGIVDQYFDDAHNTGLTVLMGGGRKWFLPKAAPGSARSDKTDYVLPQDIVTAWHAAGGALDSSRDLIGNFQAAGWTYASDKTSMEAAGIPDKLLGLFSYSNMNVALDKIDGRRGSPAVVNDYGFTDQPMLDEMAAKAIEVLDANSPDGFVLMVEGASIDKQAHNMDSERMILDTIEFDRAVKVAKDYAAVHRDTLVLVTADHECAGATIIGASKVTDAVLQAKTNTPESMRDSVVGLYEAAGFPQYTIASDGYPTTTDVDKRLLIGYGANADRYEDWQTNAQPAHDSQQALDKESPLSSYPRVNIYDKGSAINDGRLVRDSATGFFVTGQVPGITAAHSGGDIPLSAYGRGSELLDGTIDNTDVFFSVIQAVAGGVK</sequence>
<dbReference type="PRINTS" id="PR00113">
    <property type="entry name" value="ALKPHPHTASE"/>
</dbReference>
<feature type="binding site" evidence="2">
    <location>
        <position position="442"/>
    </location>
    <ligand>
        <name>Mg(2+)</name>
        <dbReference type="ChEBI" id="CHEBI:18420"/>
    </ligand>
</feature>
<feature type="binding site" evidence="2">
    <location>
        <position position="489"/>
    </location>
    <ligand>
        <name>Zn(2+)</name>
        <dbReference type="ChEBI" id="CHEBI:29105"/>
        <label>2</label>
    </ligand>
</feature>
<comment type="cofactor">
    <cofactor evidence="2">
        <name>Zn(2+)</name>
        <dbReference type="ChEBI" id="CHEBI:29105"/>
    </cofactor>
    <text evidence="2">Binds 2 Zn(2+) ions.</text>
</comment>
<evidence type="ECO:0000256" key="3">
    <source>
        <dbReference type="RuleBase" id="RU003946"/>
    </source>
</evidence>
<dbReference type="InterPro" id="IPR017850">
    <property type="entry name" value="Alkaline_phosphatase_core_sf"/>
</dbReference>
<comment type="similarity">
    <text evidence="3">Belongs to the alkaline phosphatase family.</text>
</comment>
<dbReference type="PANTHER" id="PTHR11596">
    <property type="entry name" value="ALKALINE PHOSPHATASE"/>
    <property type="match status" value="1"/>
</dbReference>
<feature type="active site" description="Phosphoserine intermediate" evidence="1">
    <location>
        <position position="213"/>
    </location>
</feature>
<proteinExistence type="inferred from homology"/>
<dbReference type="GO" id="GO:0004035">
    <property type="term" value="F:alkaline phosphatase activity"/>
    <property type="evidence" value="ECO:0007669"/>
    <property type="project" value="TreeGrafter"/>
</dbReference>
<feature type="binding site" evidence="2">
    <location>
        <position position="490"/>
    </location>
    <ligand>
        <name>Zn(2+)</name>
        <dbReference type="ChEBI" id="CHEBI:29105"/>
        <label>2</label>
    </ligand>
</feature>
<feature type="chain" id="PRO_5035881135" evidence="4">
    <location>
        <begin position="26"/>
        <end position="665"/>
    </location>
</feature>
<evidence type="ECO:0000256" key="2">
    <source>
        <dbReference type="PIRSR" id="PIRSR601952-2"/>
    </source>
</evidence>
<keyword evidence="2" id="KW-0460">Magnesium</keyword>
<evidence type="ECO:0000256" key="4">
    <source>
        <dbReference type="SAM" id="SignalP"/>
    </source>
</evidence>
<reference evidence="5 6" key="1">
    <citation type="submission" date="2020-02" db="EMBL/GenBank/DDBJ databases">
        <authorList>
            <person name="Hogendoorn C."/>
        </authorList>
    </citation>
    <scope>NUCLEOTIDE SEQUENCE [LARGE SCALE GENOMIC DNA]</scope>
    <source>
        <strain evidence="5">METHB21</strain>
    </source>
</reference>
<dbReference type="Pfam" id="PF00245">
    <property type="entry name" value="Alk_phosphatase"/>
    <property type="match status" value="1"/>
</dbReference>
<evidence type="ECO:0000313" key="6">
    <source>
        <dbReference type="Proteomes" id="UP000494216"/>
    </source>
</evidence>
<dbReference type="InterPro" id="IPR001952">
    <property type="entry name" value="Alkaline_phosphatase"/>
</dbReference>